<feature type="region of interest" description="Disordered" evidence="4">
    <location>
        <begin position="56"/>
        <end position="98"/>
    </location>
</feature>
<feature type="region of interest" description="Disordered" evidence="4">
    <location>
        <begin position="133"/>
        <end position="165"/>
    </location>
</feature>
<dbReference type="PANTHER" id="PTHR12169">
    <property type="entry name" value="ATPASE N2B"/>
    <property type="match status" value="1"/>
</dbReference>
<organism evidence="5">
    <name type="scientific">Chlamydomonas leiostraca</name>
    <dbReference type="NCBI Taxonomy" id="1034604"/>
    <lineage>
        <taxon>Eukaryota</taxon>
        <taxon>Viridiplantae</taxon>
        <taxon>Chlorophyta</taxon>
        <taxon>core chlorophytes</taxon>
        <taxon>Chlorophyceae</taxon>
        <taxon>CS clade</taxon>
        <taxon>Chlamydomonadales</taxon>
        <taxon>Chlamydomonadaceae</taxon>
        <taxon>Chlamydomonas</taxon>
    </lineage>
</organism>
<evidence type="ECO:0000256" key="2">
    <source>
        <dbReference type="ARBA" id="ARBA00022741"/>
    </source>
</evidence>
<dbReference type="GO" id="GO:0016887">
    <property type="term" value="F:ATP hydrolysis activity"/>
    <property type="evidence" value="ECO:0007669"/>
    <property type="project" value="InterPro"/>
</dbReference>
<dbReference type="InterPro" id="IPR005654">
    <property type="entry name" value="ATPase_AFG1-like"/>
</dbReference>
<keyword evidence="3" id="KW-0067">ATP-binding</keyword>
<feature type="compositionally biased region" description="Pro residues" evidence="4">
    <location>
        <begin position="73"/>
        <end position="86"/>
    </location>
</feature>
<evidence type="ECO:0000313" key="5">
    <source>
        <dbReference type="EMBL" id="CAD8695648.1"/>
    </source>
</evidence>
<dbReference type="SUPFAM" id="SSF52540">
    <property type="entry name" value="P-loop containing nucleoside triphosphate hydrolases"/>
    <property type="match status" value="1"/>
</dbReference>
<dbReference type="EMBL" id="HBFB01035309">
    <property type="protein sequence ID" value="CAD8695648.1"/>
    <property type="molecule type" value="Transcribed_RNA"/>
</dbReference>
<reference evidence="5" key="1">
    <citation type="submission" date="2021-01" db="EMBL/GenBank/DDBJ databases">
        <authorList>
            <person name="Corre E."/>
            <person name="Pelletier E."/>
            <person name="Niang G."/>
            <person name="Scheremetjew M."/>
            <person name="Finn R."/>
            <person name="Kale V."/>
            <person name="Holt S."/>
            <person name="Cochrane G."/>
            <person name="Meng A."/>
            <person name="Brown T."/>
            <person name="Cohen L."/>
        </authorList>
    </citation>
    <scope>NUCLEOTIDE SEQUENCE</scope>
    <source>
        <strain evidence="5">SAG 11-49</strain>
    </source>
</reference>
<dbReference type="AlphaFoldDB" id="A0A7S0X0R4"/>
<dbReference type="GO" id="GO:0005739">
    <property type="term" value="C:mitochondrion"/>
    <property type="evidence" value="ECO:0007669"/>
    <property type="project" value="TreeGrafter"/>
</dbReference>
<protein>
    <recommendedName>
        <fullName evidence="6">AAA+ ATPase domain-containing protein</fullName>
    </recommendedName>
</protein>
<feature type="compositionally biased region" description="Low complexity" evidence="4">
    <location>
        <begin position="87"/>
        <end position="98"/>
    </location>
</feature>
<proteinExistence type="inferred from homology"/>
<name>A0A7S0X0R4_9CHLO</name>
<evidence type="ECO:0000256" key="3">
    <source>
        <dbReference type="ARBA" id="ARBA00022840"/>
    </source>
</evidence>
<dbReference type="InterPro" id="IPR027417">
    <property type="entry name" value="P-loop_NTPase"/>
</dbReference>
<evidence type="ECO:0000256" key="4">
    <source>
        <dbReference type="SAM" id="MobiDB-lite"/>
    </source>
</evidence>
<dbReference type="Pfam" id="PF03969">
    <property type="entry name" value="AFG1_ATPase"/>
    <property type="match status" value="1"/>
</dbReference>
<gene>
    <name evidence="5" type="ORF">CLEI1391_LOCUS19834</name>
</gene>
<evidence type="ECO:0008006" key="6">
    <source>
        <dbReference type="Google" id="ProtNLM"/>
    </source>
</evidence>
<dbReference type="NCBIfam" id="NF040713">
    <property type="entry name" value="ZapE"/>
    <property type="match status" value="1"/>
</dbReference>
<dbReference type="PANTHER" id="PTHR12169:SF29">
    <property type="entry name" value="AFG1-LIKE ATPASE FAMILY PROTEIN"/>
    <property type="match status" value="1"/>
</dbReference>
<dbReference type="Gene3D" id="3.40.50.300">
    <property type="entry name" value="P-loop containing nucleotide triphosphate hydrolases"/>
    <property type="match status" value="1"/>
</dbReference>
<accession>A0A7S0X0R4</accession>
<evidence type="ECO:0000256" key="1">
    <source>
        <dbReference type="ARBA" id="ARBA00010322"/>
    </source>
</evidence>
<feature type="compositionally biased region" description="Basic residues" evidence="4">
    <location>
        <begin position="57"/>
        <end position="72"/>
    </location>
</feature>
<dbReference type="GO" id="GO:0005524">
    <property type="term" value="F:ATP binding"/>
    <property type="evidence" value="ECO:0007669"/>
    <property type="project" value="UniProtKB-KW"/>
</dbReference>
<keyword evidence="2" id="KW-0547">Nucleotide-binding</keyword>
<comment type="similarity">
    <text evidence="1">Belongs to the AFG1 ATPase family.</text>
</comment>
<sequence>MLSQVACRFIACQTPSLAARALAGASTCTCSISATFGASTSEATGSQLASCTGFSQLRHKHSHHHHDPKHPAWRPPPASAPQPLPPGSESAPGEGPAAKYWAGRATGVYRPDPRQEVTIAMLQTLYEELRAAGPRIGRSRPRNRPASGLTMLDTLDDHSSSSSKGGGFWSGLTSLVSGGGSSSSESSSSSHSSPGSGHTRGLYMYGGVGCGKTMLMDLFVATAPPEFEVTRTHFHDFMLDVHAKLRTFKGDADPLLRVADATAKHTRVLALDEFFVTDVADAMILARLFARLWDRGVVLVATSNRHPDKLYENGLQRALFMPFIHRLKAECATHDMASTTDYRRLAQHTRGLYFTSPSRDADLSDEFSESGGEGAGAPAPAVIDVRMGRHMDVPLATGKAALFGFADLCGRPVAAADYIAITERFHTLAVSGVPVFGPANKTEAYRFVTLIDVMYEHRVRMLIAADAPPFDLFEKVVTQADVAAKPALRDVPDIVVDDNLGFAKDRTISRLTEMQSLEYLIAHAKAHAPENLLALQEQQQKEAAKAAKAKHQ</sequence>